<dbReference type="GO" id="GO:0009253">
    <property type="term" value="P:peptidoglycan catabolic process"/>
    <property type="evidence" value="ECO:0007669"/>
    <property type="project" value="InterPro"/>
</dbReference>
<evidence type="ECO:0000259" key="4">
    <source>
        <dbReference type="SMART" id="SM00646"/>
    </source>
</evidence>
<dbReference type="InterPro" id="IPR050695">
    <property type="entry name" value="N-acetylmuramoyl_amidase_3"/>
</dbReference>
<name>A0A2S5CRJ6_9GAMM</name>
<evidence type="ECO:0000256" key="3">
    <source>
        <dbReference type="ARBA" id="ARBA00022801"/>
    </source>
</evidence>
<proteinExistence type="predicted"/>
<dbReference type="Pfam" id="PF01520">
    <property type="entry name" value="Amidase_3"/>
    <property type="match status" value="1"/>
</dbReference>
<dbReference type="GO" id="GO:0008745">
    <property type="term" value="F:N-acetylmuramoyl-L-alanine amidase activity"/>
    <property type="evidence" value="ECO:0007669"/>
    <property type="project" value="UniProtKB-EC"/>
</dbReference>
<comment type="catalytic activity">
    <reaction evidence="1">
        <text>Hydrolyzes the link between N-acetylmuramoyl residues and L-amino acid residues in certain cell-wall glycopeptides.</text>
        <dbReference type="EC" id="3.5.1.28"/>
    </reaction>
</comment>
<dbReference type="Gene3D" id="3.40.630.40">
    <property type="entry name" value="Zn-dependent exopeptidases"/>
    <property type="match status" value="1"/>
</dbReference>
<sequence>MMGSIYKIIHSMTSTLFEPEVKIDLLLWPIIFKRLIFAVCMAFSLEAYPQCLMNQLSYEYAHTIYGNGSVPLVPVSYYPAISCSGIYGPCVFIPLLTPDTGYSMVCDTAEEAWQMCSSYYNYIQGKPFNNLYSYNICSTDPFYPDITFRDPRWPYWPPNPPPGPGAPSQISYGFLRDCPKGATFNAMTHQCEGRTVIIDPGHGQILKNGVPTYQRPPSPTYGLVEDELTLQIAIQLKSLLEAENIKVFMLRETSLAPYAPPNCSVPCIRDLEKRREQAENLLDDKDKALMVSIHTNAGTPTAHGTESFYSPLSPPDSSALAQSVLSQLSALGLSNRGVKTEEFLVLNSAKLPSTLVEVAFHTNSILGSGQTITDETFLNTDTSSAAFAIFTAIKDYYEN</sequence>
<dbReference type="GO" id="GO:0030288">
    <property type="term" value="C:outer membrane-bounded periplasmic space"/>
    <property type="evidence" value="ECO:0007669"/>
    <property type="project" value="TreeGrafter"/>
</dbReference>
<dbReference type="AlphaFoldDB" id="A0A2S5CRJ6"/>
<feature type="domain" description="MurNAc-LAA" evidence="4">
    <location>
        <begin position="285"/>
        <end position="394"/>
    </location>
</feature>
<dbReference type="PANTHER" id="PTHR30404">
    <property type="entry name" value="N-ACETYLMURAMOYL-L-ALANINE AMIDASE"/>
    <property type="match status" value="1"/>
</dbReference>
<evidence type="ECO:0000313" key="6">
    <source>
        <dbReference type="Proteomes" id="UP000237423"/>
    </source>
</evidence>
<accession>A0A2S5CRJ6</accession>
<dbReference type="PANTHER" id="PTHR30404:SF0">
    <property type="entry name" value="N-ACETYLMURAMOYL-L-ALANINE AMIDASE AMIC"/>
    <property type="match status" value="1"/>
</dbReference>
<dbReference type="SMART" id="SM00646">
    <property type="entry name" value="Ami_3"/>
    <property type="match status" value="1"/>
</dbReference>
<gene>
    <name evidence="5" type="primary">lytC</name>
    <name evidence="5" type="ORF">AADEFJLK_00476</name>
</gene>
<dbReference type="InterPro" id="IPR002508">
    <property type="entry name" value="MurNAc-LAA_cat"/>
</dbReference>
<evidence type="ECO:0000256" key="2">
    <source>
        <dbReference type="ARBA" id="ARBA00011901"/>
    </source>
</evidence>
<evidence type="ECO:0000256" key="1">
    <source>
        <dbReference type="ARBA" id="ARBA00001561"/>
    </source>
</evidence>
<dbReference type="EMBL" id="PGFZ01000001">
    <property type="protein sequence ID" value="POZ53451.1"/>
    <property type="molecule type" value="Genomic_DNA"/>
</dbReference>
<dbReference type="CDD" id="cd02696">
    <property type="entry name" value="MurNAc-LAA"/>
    <property type="match status" value="1"/>
</dbReference>
<protein>
    <recommendedName>
        <fullName evidence="2">N-acetylmuramoyl-L-alanine amidase</fullName>
        <ecNumber evidence="2">3.5.1.28</ecNumber>
    </recommendedName>
</protein>
<dbReference type="SUPFAM" id="SSF53187">
    <property type="entry name" value="Zn-dependent exopeptidases"/>
    <property type="match status" value="1"/>
</dbReference>
<dbReference type="Proteomes" id="UP000237423">
    <property type="component" value="Unassembled WGS sequence"/>
</dbReference>
<dbReference type="EC" id="3.5.1.28" evidence="2"/>
<keyword evidence="3 5" id="KW-0378">Hydrolase</keyword>
<evidence type="ECO:0000313" key="5">
    <source>
        <dbReference type="EMBL" id="POZ53451.1"/>
    </source>
</evidence>
<organism evidence="5 6">
    <name type="scientific">Methylovulum psychrotolerans</name>
    <dbReference type="NCBI Taxonomy" id="1704499"/>
    <lineage>
        <taxon>Bacteria</taxon>
        <taxon>Pseudomonadati</taxon>
        <taxon>Pseudomonadota</taxon>
        <taxon>Gammaproteobacteria</taxon>
        <taxon>Methylococcales</taxon>
        <taxon>Methylococcaceae</taxon>
        <taxon>Methylovulum</taxon>
    </lineage>
</organism>
<reference evidence="5 6" key="1">
    <citation type="submission" date="2017-11" db="EMBL/GenBank/DDBJ databases">
        <title>Draft Genome Sequence of Methylobacter psychrotolerans Sph1T, an Obligate Methanotroph from Low-Temperature Environments.</title>
        <authorList>
            <person name="Oshkin I.Y."/>
            <person name="Miroshnikov K."/>
            <person name="Belova S.E."/>
            <person name="Korzhenkov A."/>
            <person name="Toshchakov S.V."/>
            <person name="Dedysh S.N."/>
        </authorList>
    </citation>
    <scope>NUCLEOTIDE SEQUENCE [LARGE SCALE GENOMIC DNA]</scope>
    <source>
        <strain evidence="5 6">Sph1</strain>
    </source>
</reference>
<comment type="caution">
    <text evidence="5">The sequence shown here is derived from an EMBL/GenBank/DDBJ whole genome shotgun (WGS) entry which is preliminary data.</text>
</comment>